<evidence type="ECO:0000256" key="1">
    <source>
        <dbReference type="SAM" id="Phobius"/>
    </source>
</evidence>
<name>A0A382SKJ9_9ZZZZ</name>
<proteinExistence type="predicted"/>
<feature type="non-terminal residue" evidence="2">
    <location>
        <position position="85"/>
    </location>
</feature>
<keyword evidence="1" id="KW-0472">Membrane</keyword>
<sequence length="85" mass="9310">MLGHSIFLVLIVPITLPCLAGAVPGFLERRRRRQLEEALPEILESISSSIGAGLGLQQALTEISRNRQDETGKLLSQAIERSRST</sequence>
<dbReference type="EMBL" id="UINC01129842">
    <property type="protein sequence ID" value="SVD10510.1"/>
    <property type="molecule type" value="Genomic_DNA"/>
</dbReference>
<organism evidence="2">
    <name type="scientific">marine metagenome</name>
    <dbReference type="NCBI Taxonomy" id="408172"/>
    <lineage>
        <taxon>unclassified sequences</taxon>
        <taxon>metagenomes</taxon>
        <taxon>ecological metagenomes</taxon>
    </lineage>
</organism>
<accession>A0A382SKJ9</accession>
<dbReference type="AlphaFoldDB" id="A0A382SKJ9"/>
<reference evidence="2" key="1">
    <citation type="submission" date="2018-05" db="EMBL/GenBank/DDBJ databases">
        <authorList>
            <person name="Lanie J.A."/>
            <person name="Ng W.-L."/>
            <person name="Kazmierczak K.M."/>
            <person name="Andrzejewski T.M."/>
            <person name="Davidsen T.M."/>
            <person name="Wayne K.J."/>
            <person name="Tettelin H."/>
            <person name="Glass J.I."/>
            <person name="Rusch D."/>
            <person name="Podicherti R."/>
            <person name="Tsui H.-C.T."/>
            <person name="Winkler M.E."/>
        </authorList>
    </citation>
    <scope>NUCLEOTIDE SEQUENCE</scope>
</reference>
<feature type="transmembrane region" description="Helical" evidence="1">
    <location>
        <begin position="6"/>
        <end position="27"/>
    </location>
</feature>
<evidence type="ECO:0000313" key="2">
    <source>
        <dbReference type="EMBL" id="SVD10510.1"/>
    </source>
</evidence>
<keyword evidence="1" id="KW-1133">Transmembrane helix</keyword>
<protein>
    <recommendedName>
        <fullName evidence="3">Type II secretion system protein GspF domain-containing protein</fullName>
    </recommendedName>
</protein>
<gene>
    <name evidence="2" type="ORF">METZ01_LOCUS363364</name>
</gene>
<evidence type="ECO:0008006" key="3">
    <source>
        <dbReference type="Google" id="ProtNLM"/>
    </source>
</evidence>
<keyword evidence="1" id="KW-0812">Transmembrane</keyword>